<name>A0ABS5R0T2_9LACO</name>
<comment type="caution">
    <text evidence="1">The sequence shown here is derived from an EMBL/GenBank/DDBJ whole genome shotgun (WGS) entry which is preliminary data.</text>
</comment>
<sequence>MSQIKLTPRLEAVANLVDDQVKMADIGSDHAYLATYLVEQKKSPEAIVGEVAKGPLNNAKHTVQAQGVSAHIECRLADGLAALTPEDKVQSVVIAGMGGLLIKKILDAKKDLGPFPQLVLQPNTDQDALRAWLIDNGYAIKHEEMVAEGRHRYEIIVARPGAQTLSRADLTFGPVLRKEQGDIFKAKWQHERARYAQVVDRLEQSGQTNLPKYQEVKDWIKAIDEEVFHG</sequence>
<organism evidence="1 2">
    <name type="scientific">Fructobacillus broussonetiae</name>
    <dbReference type="NCBI Taxonomy" id="2713173"/>
    <lineage>
        <taxon>Bacteria</taxon>
        <taxon>Bacillati</taxon>
        <taxon>Bacillota</taxon>
        <taxon>Bacilli</taxon>
        <taxon>Lactobacillales</taxon>
        <taxon>Lactobacillaceae</taxon>
        <taxon>Fructobacillus</taxon>
    </lineage>
</organism>
<dbReference type="PANTHER" id="PTHR38451">
    <property type="entry name" value="TRNA (ADENINE(22)-N(1))-METHYLTRANSFERASE"/>
    <property type="match status" value="1"/>
</dbReference>
<accession>A0ABS5R0T2</accession>
<evidence type="ECO:0000313" key="1">
    <source>
        <dbReference type="EMBL" id="MBS9338221.1"/>
    </source>
</evidence>
<dbReference type="EMBL" id="JAAMFK010000001">
    <property type="protein sequence ID" value="MBS9338221.1"/>
    <property type="molecule type" value="Genomic_DNA"/>
</dbReference>
<dbReference type="Proteomes" id="UP001519504">
    <property type="component" value="Unassembled WGS sequence"/>
</dbReference>
<dbReference type="InterPro" id="IPR029063">
    <property type="entry name" value="SAM-dependent_MTases_sf"/>
</dbReference>
<keyword evidence="2" id="KW-1185">Reference proteome</keyword>
<dbReference type="Gene3D" id="3.40.50.150">
    <property type="entry name" value="Vaccinia Virus protein VP39"/>
    <property type="match status" value="1"/>
</dbReference>
<dbReference type="Gene3D" id="1.10.287.1890">
    <property type="match status" value="1"/>
</dbReference>
<reference evidence="1 2" key="1">
    <citation type="submission" date="2020-02" db="EMBL/GenBank/DDBJ databases">
        <title>Fructobacillus sp. isolated from paper mulberry of Taiwan.</title>
        <authorList>
            <person name="Lin S.-T."/>
        </authorList>
    </citation>
    <scope>NUCLEOTIDE SEQUENCE [LARGE SCALE GENOMIC DNA]</scope>
    <source>
        <strain evidence="1 2">M2-14</strain>
    </source>
</reference>
<dbReference type="InterPro" id="IPR006901">
    <property type="entry name" value="TrmK"/>
</dbReference>
<dbReference type="PIRSF" id="PIRSF018637">
    <property type="entry name" value="TrmK"/>
    <property type="match status" value="1"/>
</dbReference>
<evidence type="ECO:0000313" key="2">
    <source>
        <dbReference type="Proteomes" id="UP001519504"/>
    </source>
</evidence>
<protein>
    <submittedName>
        <fullName evidence="1">tRNA (Adenine-N(1))-methyltransferase</fullName>
    </submittedName>
</protein>
<dbReference type="SUPFAM" id="SSF53335">
    <property type="entry name" value="S-adenosyl-L-methionine-dependent methyltransferases"/>
    <property type="match status" value="1"/>
</dbReference>
<dbReference type="Pfam" id="PF04816">
    <property type="entry name" value="TrmK"/>
    <property type="match status" value="1"/>
</dbReference>
<dbReference type="RefSeq" id="WP_213808503.1">
    <property type="nucleotide sequence ID" value="NZ_JAAMFK010000001.1"/>
</dbReference>
<proteinExistence type="predicted"/>
<gene>
    <name evidence="1" type="ORF">G6R29_01050</name>
</gene>
<dbReference type="PANTHER" id="PTHR38451:SF1">
    <property type="entry name" value="TRNA (ADENINE(22)-N(1))-METHYLTRANSFERASE"/>
    <property type="match status" value="1"/>
</dbReference>